<feature type="compositionally biased region" description="Low complexity" evidence="1">
    <location>
        <begin position="70"/>
        <end position="93"/>
    </location>
</feature>
<feature type="transmembrane region" description="Helical" evidence="2">
    <location>
        <begin position="186"/>
        <end position="206"/>
    </location>
</feature>
<reference evidence="3 4" key="1">
    <citation type="submission" date="2024-10" db="EMBL/GenBank/DDBJ databases">
        <title>Updated reference genomes for cyclostephanoid diatoms.</title>
        <authorList>
            <person name="Roberts W.R."/>
            <person name="Alverson A.J."/>
        </authorList>
    </citation>
    <scope>NUCLEOTIDE SEQUENCE [LARGE SCALE GENOMIC DNA]</scope>
    <source>
        <strain evidence="3 4">AJA232-27</strain>
    </source>
</reference>
<evidence type="ECO:0000256" key="1">
    <source>
        <dbReference type="SAM" id="MobiDB-lite"/>
    </source>
</evidence>
<feature type="transmembrane region" description="Helical" evidence="2">
    <location>
        <begin position="388"/>
        <end position="405"/>
    </location>
</feature>
<feature type="transmembrane region" description="Helical" evidence="2">
    <location>
        <begin position="159"/>
        <end position="179"/>
    </location>
</feature>
<accession>A0ABD3MF67</accession>
<feature type="compositionally biased region" description="Acidic residues" evidence="1">
    <location>
        <begin position="94"/>
        <end position="103"/>
    </location>
</feature>
<dbReference type="PANTHER" id="PTHR11040:SF70">
    <property type="entry name" value="OS05G0316100 PROTEIN"/>
    <property type="match status" value="1"/>
</dbReference>
<feature type="transmembrane region" description="Helical" evidence="2">
    <location>
        <begin position="226"/>
        <end position="246"/>
    </location>
</feature>
<comment type="caution">
    <text evidence="3">The sequence shown here is derived from an EMBL/GenBank/DDBJ whole genome shotgun (WGS) entry which is preliminary data.</text>
</comment>
<dbReference type="Proteomes" id="UP001530293">
    <property type="component" value="Unassembled WGS sequence"/>
</dbReference>
<gene>
    <name evidence="3" type="ORF">ACHAWU_007400</name>
</gene>
<dbReference type="EMBL" id="JALLBG020000150">
    <property type="protein sequence ID" value="KAL3761441.1"/>
    <property type="molecule type" value="Genomic_DNA"/>
</dbReference>
<evidence type="ECO:0000313" key="4">
    <source>
        <dbReference type="Proteomes" id="UP001530293"/>
    </source>
</evidence>
<feature type="transmembrane region" description="Helical" evidence="2">
    <location>
        <begin position="357"/>
        <end position="379"/>
    </location>
</feature>
<keyword evidence="4" id="KW-1185">Reference proteome</keyword>
<feature type="transmembrane region" description="Helical" evidence="2">
    <location>
        <begin position="266"/>
        <end position="288"/>
    </location>
</feature>
<feature type="compositionally biased region" description="Low complexity" evidence="1">
    <location>
        <begin position="30"/>
        <end position="40"/>
    </location>
</feature>
<keyword evidence="2" id="KW-1133">Transmembrane helix</keyword>
<evidence type="ECO:0000313" key="3">
    <source>
        <dbReference type="EMBL" id="KAL3761441.1"/>
    </source>
</evidence>
<feature type="region of interest" description="Disordered" evidence="1">
    <location>
        <begin position="21"/>
        <end position="58"/>
    </location>
</feature>
<evidence type="ECO:0000256" key="2">
    <source>
        <dbReference type="SAM" id="Phobius"/>
    </source>
</evidence>
<dbReference type="PANTHER" id="PTHR11040">
    <property type="entry name" value="ZINC/IRON TRANSPORTER"/>
    <property type="match status" value="1"/>
</dbReference>
<name>A0ABD3MF67_9STRA</name>
<sequence>MVATRGQRAAAAAANFDLDDVVGTPLRQPNNNSTATNNDGNRNDNSENIHDNNDDDMMYVKNTNGIRLRTTAATGKATTASAAADRGNNNNNSTDDEDDETIEPESKFSEYRSYAILLLFTMITYFAYPATSTSISDISDSQQQQQHHHHHDKPTLHTVFYYGWISAISTGLGVIPLCFVTKMNDYYIGLSNAIAAGMMCAASYSLFLEGATFVDIHDTSTLSPQIRTLLGCVLGLLFIICTKKFLDGHEDEVKFGSLSGADTRKLLLIVFVMTLHSFSEGVGIGVSFGGEHGKEFGKFISASLAVHNVPEGLAVAIALIPRRVSKATAAIWCVVTSLPQPIMAVPAFMFVHSFLPLLPVGLGFAGGAMVWVAFMELLVEAYEDTKDMVMTGVVSSVALGVMIYIQRSIE</sequence>
<dbReference type="AlphaFoldDB" id="A0ABD3MF67"/>
<keyword evidence="2" id="KW-0812">Transmembrane</keyword>
<feature type="compositionally biased region" description="Basic and acidic residues" evidence="1">
    <location>
        <begin position="41"/>
        <end position="52"/>
    </location>
</feature>
<feature type="transmembrane region" description="Helical" evidence="2">
    <location>
        <begin position="300"/>
        <end position="320"/>
    </location>
</feature>
<feature type="transmembrane region" description="Helical" evidence="2">
    <location>
        <begin position="111"/>
        <end position="128"/>
    </location>
</feature>
<proteinExistence type="predicted"/>
<feature type="region of interest" description="Disordered" evidence="1">
    <location>
        <begin position="70"/>
        <end position="105"/>
    </location>
</feature>
<keyword evidence="2" id="KW-0472">Membrane</keyword>
<protein>
    <submittedName>
        <fullName evidence="3">Uncharacterized protein</fullName>
    </submittedName>
</protein>
<organism evidence="3 4">
    <name type="scientific">Discostella pseudostelligera</name>
    <dbReference type="NCBI Taxonomy" id="259834"/>
    <lineage>
        <taxon>Eukaryota</taxon>
        <taxon>Sar</taxon>
        <taxon>Stramenopiles</taxon>
        <taxon>Ochrophyta</taxon>
        <taxon>Bacillariophyta</taxon>
        <taxon>Coscinodiscophyceae</taxon>
        <taxon>Thalassiosirophycidae</taxon>
        <taxon>Stephanodiscales</taxon>
        <taxon>Stephanodiscaceae</taxon>
        <taxon>Discostella</taxon>
    </lineage>
</organism>